<name>A0A1D9QDN1_SCLS1</name>
<evidence type="ECO:0000256" key="2">
    <source>
        <dbReference type="ARBA" id="ARBA00004123"/>
    </source>
</evidence>
<keyword evidence="5" id="KW-0819">tRNA processing</keyword>
<protein>
    <recommendedName>
        <fullName evidence="8">Ribonuclease P/MRP protein subunit POP5</fullName>
        <ecNumber evidence="4">3.1.26.5</ecNumber>
    </recommendedName>
</protein>
<keyword evidence="6" id="KW-0378">Hydrolase</keyword>
<dbReference type="FunFam" id="3.30.70.3250:FF:000004">
    <property type="entry name" value="Ribonuclease P/MRP protein subunit POP5"/>
    <property type="match status" value="1"/>
</dbReference>
<dbReference type="AlphaFoldDB" id="A0A1D9QDN1"/>
<evidence type="ECO:0000256" key="4">
    <source>
        <dbReference type="ARBA" id="ARBA00012179"/>
    </source>
</evidence>
<dbReference type="OrthoDB" id="24745at2759"/>
<organism evidence="10 11">
    <name type="scientific">Sclerotinia sclerotiorum (strain ATCC 18683 / 1980 / Ss-1)</name>
    <name type="common">White mold</name>
    <name type="synonym">Whetzelinia sclerotiorum</name>
    <dbReference type="NCBI Taxonomy" id="665079"/>
    <lineage>
        <taxon>Eukaryota</taxon>
        <taxon>Fungi</taxon>
        <taxon>Dikarya</taxon>
        <taxon>Ascomycota</taxon>
        <taxon>Pezizomycotina</taxon>
        <taxon>Leotiomycetes</taxon>
        <taxon>Helotiales</taxon>
        <taxon>Sclerotiniaceae</taxon>
        <taxon>Sclerotinia</taxon>
    </lineage>
</organism>
<dbReference type="Pfam" id="PF01900">
    <property type="entry name" value="RNase_P_Rpp14"/>
    <property type="match status" value="1"/>
</dbReference>
<evidence type="ECO:0000256" key="1">
    <source>
        <dbReference type="ARBA" id="ARBA00000928"/>
    </source>
</evidence>
<evidence type="ECO:0000256" key="3">
    <source>
        <dbReference type="ARBA" id="ARBA00010800"/>
    </source>
</evidence>
<dbReference type="GO" id="GO:0000172">
    <property type="term" value="C:ribonuclease MRP complex"/>
    <property type="evidence" value="ECO:0007669"/>
    <property type="project" value="UniProtKB-ARBA"/>
</dbReference>
<accession>A0A1D9QDN1</accession>
<dbReference type="EMBL" id="CP017823">
    <property type="protein sequence ID" value="APA13011.1"/>
    <property type="molecule type" value="Genomic_DNA"/>
</dbReference>
<proteinExistence type="inferred from homology"/>
<dbReference type="GO" id="GO:0000460">
    <property type="term" value="P:maturation of 5.8S rRNA"/>
    <property type="evidence" value="ECO:0007669"/>
    <property type="project" value="UniProtKB-ARBA"/>
</dbReference>
<evidence type="ECO:0000256" key="5">
    <source>
        <dbReference type="ARBA" id="ARBA00022694"/>
    </source>
</evidence>
<dbReference type="GO" id="GO:0005634">
    <property type="term" value="C:nucleus"/>
    <property type="evidence" value="ECO:0007669"/>
    <property type="project" value="UniProtKB-SubCell"/>
</dbReference>
<comment type="subcellular location">
    <subcellularLocation>
        <location evidence="2">Nucleus</location>
    </subcellularLocation>
</comment>
<dbReference type="VEuPathDB" id="FungiDB:sscle_10g077810"/>
<dbReference type="GO" id="GO:0004526">
    <property type="term" value="F:ribonuclease P activity"/>
    <property type="evidence" value="ECO:0007669"/>
    <property type="project" value="UniProtKB-EC"/>
</dbReference>
<gene>
    <name evidence="10" type="ORF">sscle_10g077810</name>
</gene>
<evidence type="ECO:0000256" key="7">
    <source>
        <dbReference type="ARBA" id="ARBA00023242"/>
    </source>
</evidence>
<dbReference type="Proteomes" id="UP000177798">
    <property type="component" value="Chromosome 10"/>
</dbReference>
<dbReference type="GO" id="GO:0030677">
    <property type="term" value="C:ribonuclease P complex"/>
    <property type="evidence" value="ECO:0007669"/>
    <property type="project" value="InterPro"/>
</dbReference>
<dbReference type="Gene3D" id="3.30.70.3250">
    <property type="entry name" value="Ribonuclease P, Pop5 subunit"/>
    <property type="match status" value="1"/>
</dbReference>
<evidence type="ECO:0000313" key="11">
    <source>
        <dbReference type="Proteomes" id="UP000177798"/>
    </source>
</evidence>
<dbReference type="PANTHER" id="PTHR15441">
    <property type="entry name" value="RIBONUCLEASE P PROTEIN SUBUNIT P14"/>
    <property type="match status" value="1"/>
</dbReference>
<evidence type="ECO:0000256" key="9">
    <source>
        <dbReference type="ARBA" id="ARBA00055200"/>
    </source>
</evidence>
<dbReference type="SUPFAM" id="SSF160350">
    <property type="entry name" value="Rnp2-like"/>
    <property type="match status" value="1"/>
</dbReference>
<dbReference type="PANTHER" id="PTHR15441:SF2">
    <property type="entry name" value="RIBONUCLEASE P_MRP PROTEIN SUBUNIT POP5"/>
    <property type="match status" value="1"/>
</dbReference>
<dbReference type="GO" id="GO:0001682">
    <property type="term" value="P:tRNA 5'-leader removal"/>
    <property type="evidence" value="ECO:0007669"/>
    <property type="project" value="InterPro"/>
</dbReference>
<comment type="catalytic activity">
    <reaction evidence="1">
        <text>Endonucleolytic cleavage of RNA, removing 5'-extranucleotides from tRNA precursor.</text>
        <dbReference type="EC" id="3.1.26.5"/>
    </reaction>
</comment>
<sequence>MVRIKNRYLLVNILYPELEKNTTGKENLPDVVVFNQPTVDALNSRALLRGIQMEVANLFGDYGSGAIADSIAVKYLSSATSTFILRVSRAHYRIVWAALSLMNSLPIKNGKNCVFRVVRVSGTIRKAEEEAIRRAREMILKARRDLGEQSESTLEKMFSTNKGTTAESTKDVMMVDAVDSDEDEELSDGNG</sequence>
<keyword evidence="7" id="KW-0539">Nucleus</keyword>
<evidence type="ECO:0000256" key="6">
    <source>
        <dbReference type="ARBA" id="ARBA00022801"/>
    </source>
</evidence>
<evidence type="ECO:0000313" key="10">
    <source>
        <dbReference type="EMBL" id="APA13011.1"/>
    </source>
</evidence>
<evidence type="ECO:0000256" key="8">
    <source>
        <dbReference type="ARBA" id="ARBA00044198"/>
    </source>
</evidence>
<dbReference type="EC" id="3.1.26.5" evidence="4"/>
<reference evidence="11" key="1">
    <citation type="journal article" date="2017" name="Genome Biol. Evol.">
        <title>The complete genome sequence of the phytopathogenic fungus Sclerotinia sclerotiorum reveals insights into the genome architecture of broad host range pathogens.</title>
        <authorList>
            <person name="Derbyshire M."/>
            <person name="Denton-Giles M."/>
            <person name="Hegedus D."/>
            <person name="Seifbarghy S."/>
            <person name="Rollins J."/>
            <person name="van Kan J."/>
            <person name="Seidl M.F."/>
            <person name="Faino L."/>
            <person name="Mbengue M."/>
            <person name="Navaud O."/>
            <person name="Raffaele S."/>
            <person name="Hammond-Kosack K."/>
            <person name="Heard S."/>
            <person name="Oliver R."/>
        </authorList>
    </citation>
    <scope>NUCLEOTIDE SEQUENCE [LARGE SCALE GENOMIC DNA]</scope>
    <source>
        <strain evidence="11">ATCC 18683 / 1980 / Ss-1</strain>
    </source>
</reference>
<comment type="similarity">
    <text evidence="3">Belongs to the eukaryotic/archaeal RNase P protein component 2 family.</text>
</comment>
<comment type="function">
    <text evidence="9">Component of ribonuclease P, a protein complex that generates mature tRNA molecules by cleaving their 5'-ends. Also a component of RNase MRP, which cleaves pre-rRNA sequences.</text>
</comment>
<dbReference type="InterPro" id="IPR002759">
    <property type="entry name" value="Pop5/Rpp14/Rnp2-like"/>
</dbReference>
<dbReference type="InterPro" id="IPR038085">
    <property type="entry name" value="Rnp2-like_sf"/>
</dbReference>